<dbReference type="SUPFAM" id="SSF56112">
    <property type="entry name" value="Protein kinase-like (PK-like)"/>
    <property type="match status" value="1"/>
</dbReference>
<evidence type="ECO:0000313" key="3">
    <source>
        <dbReference type="Proteomes" id="UP000019373"/>
    </source>
</evidence>
<dbReference type="Pfam" id="PF17111">
    <property type="entry name" value="PigL_N"/>
    <property type="match status" value="1"/>
</dbReference>
<reference evidence="3" key="1">
    <citation type="journal article" date="2014" name="BMC Genomics">
        <title>Genome characteristics reveal the impact of lichenization on lichen-forming fungus Endocarpon pusillum Hedwig (Verrucariales, Ascomycota).</title>
        <authorList>
            <person name="Wang Y.-Y."/>
            <person name="Liu B."/>
            <person name="Zhang X.-Y."/>
            <person name="Zhou Q.-M."/>
            <person name="Zhang T."/>
            <person name="Li H."/>
            <person name="Yu Y.-F."/>
            <person name="Zhang X.-L."/>
            <person name="Hao X.-Y."/>
            <person name="Wang M."/>
            <person name="Wang L."/>
            <person name="Wei J.-C."/>
        </authorList>
    </citation>
    <scope>NUCLEOTIDE SEQUENCE [LARGE SCALE GENOMIC DNA]</scope>
    <source>
        <strain evidence="3">Z07020 / HMAS-L-300199</strain>
    </source>
</reference>
<sequence>MADPFSIIAGVLGITAAVIQSSKIFLELVNDIRRCPEEVKSVSKDVHAFYAIISSLNVTLREVDVKDAIAYDDALLTTIGNLAHPLEHCRVILGELKVKIQQQLLPFPNDRRFRINSKILRWSLFTKSEIRTLQRRLEATKTTLCIALDAITAIHLLGKVATSQLVKRTNEPVEARFPISRLFEDPSIHNSKTEISRRAFQGSLLLELDTDIAEASTLPNRQIFWRITSWIQETQHAFMLEDPSIRRHLAQIYQELGEQRMELSEIRLLNESSKEPKNSPIVESSNSINLFGEPVNTTLDQANAEDNDSASVDILRAKFSGSPGYHFELRPSFYPEQYSTESLFNKKIFTLALRKLTGVHRTQQYFLLYAETPRKWQRIVISATFDDFQENSAVFQLSDTDDCDDSCKLLPKALQAFFDTLLPALELFNSVSSISLHIKDLSGQIFTESSAIRVTEDLLEKEMSKEDQILQDIDAMGIRKFLESRVIMKSRISSSCYRVLVDNREFIERKTPFARAGKQGENGFEDFSRALKLLNSLRGCASVVQLIGVVLDDTRRYLKGYLYESPAIFSLRRIIALANFRSKAISWQIREIWSSQIFKAVSEVHRKGVALGVLKLKTIDLRADGTAILTLRTSYRYLQNRNGTMPPELRNDPQITDGIQPTMVNFRTDVFQLGLVLWLLAEHKPEVIGCLCPRSGCTKFPRILCDAEHVNPVELPPCHGDIPPFFNDIIRGYRSPDPGARLTALLITKDLLYTSEIPPNMIDLLDTYAPEVNFFLPICDECGALTRNLRYYCNVCRQGDSDLCPECVELRGIHCFNSEHRLLKYVFEKVEYVDRS</sequence>
<dbReference type="HOGENOM" id="CLU_339803_0_0_1"/>
<dbReference type="eggNOG" id="KOG0192">
    <property type="taxonomic scope" value="Eukaryota"/>
</dbReference>
<dbReference type="InterPro" id="IPR011009">
    <property type="entry name" value="Kinase-like_dom_sf"/>
</dbReference>
<dbReference type="GeneID" id="19244228"/>
<protein>
    <recommendedName>
        <fullName evidence="1">Azaphilone pigments biosynthesis cluster protein L N-terminal domain-containing protein</fullName>
    </recommendedName>
</protein>
<dbReference type="SUPFAM" id="SSF57850">
    <property type="entry name" value="RING/U-box"/>
    <property type="match status" value="1"/>
</dbReference>
<proteinExistence type="predicted"/>
<dbReference type="AlphaFoldDB" id="U1HGU0"/>
<name>U1HGU0_ENDPU</name>
<dbReference type="Gene3D" id="1.10.510.10">
    <property type="entry name" value="Transferase(Phosphotransferase) domain 1"/>
    <property type="match status" value="1"/>
</dbReference>
<feature type="domain" description="Azaphilone pigments biosynthesis cluster protein L N-terminal" evidence="1">
    <location>
        <begin position="2"/>
        <end position="153"/>
    </location>
</feature>
<accession>U1HGU0</accession>
<evidence type="ECO:0000313" key="2">
    <source>
        <dbReference type="EMBL" id="ERF68059.1"/>
    </source>
</evidence>
<dbReference type="InterPro" id="IPR031348">
    <property type="entry name" value="PigL_N"/>
</dbReference>
<dbReference type="EMBL" id="KE721544">
    <property type="protein sequence ID" value="ERF68059.1"/>
    <property type="molecule type" value="Genomic_DNA"/>
</dbReference>
<dbReference type="RefSeq" id="XP_007806294.1">
    <property type="nucleotide sequence ID" value="XM_007808103.1"/>
</dbReference>
<gene>
    <name evidence="2" type="ORF">EPUS_09411</name>
</gene>
<organism evidence="2 3">
    <name type="scientific">Endocarpon pusillum (strain Z07020 / HMAS-L-300199)</name>
    <name type="common">Lichen-forming fungus</name>
    <dbReference type="NCBI Taxonomy" id="1263415"/>
    <lineage>
        <taxon>Eukaryota</taxon>
        <taxon>Fungi</taxon>
        <taxon>Dikarya</taxon>
        <taxon>Ascomycota</taxon>
        <taxon>Pezizomycotina</taxon>
        <taxon>Eurotiomycetes</taxon>
        <taxon>Chaetothyriomycetidae</taxon>
        <taxon>Verrucariales</taxon>
        <taxon>Verrucariaceae</taxon>
        <taxon>Endocarpon</taxon>
    </lineage>
</organism>
<dbReference type="OrthoDB" id="5417015at2759"/>
<evidence type="ECO:0000259" key="1">
    <source>
        <dbReference type="Pfam" id="PF17111"/>
    </source>
</evidence>
<keyword evidence="3" id="KW-1185">Reference proteome</keyword>
<dbReference type="Proteomes" id="UP000019373">
    <property type="component" value="Unassembled WGS sequence"/>
</dbReference>